<reference evidence="1" key="1">
    <citation type="submission" date="2022-08" db="EMBL/GenBank/DDBJ databases">
        <title>Alicyclobacillus dauci DSM2870, complete genome.</title>
        <authorList>
            <person name="Wang Q."/>
            <person name="Cai R."/>
            <person name="Wang Z."/>
        </authorList>
    </citation>
    <scope>NUCLEOTIDE SEQUENCE</scope>
    <source>
        <strain evidence="1">DSM 28700</strain>
    </source>
</reference>
<keyword evidence="2" id="KW-1185">Reference proteome</keyword>
<dbReference type="Proteomes" id="UP001164803">
    <property type="component" value="Chromosome"/>
</dbReference>
<dbReference type="RefSeq" id="WP_268046006.1">
    <property type="nucleotide sequence ID" value="NZ_CP104064.1"/>
</dbReference>
<dbReference type="Pfam" id="PF13797">
    <property type="entry name" value="Post_transc_reg"/>
    <property type="match status" value="1"/>
</dbReference>
<dbReference type="InterPro" id="IPR025716">
    <property type="entry name" value="Post-transcriptional_regulator"/>
</dbReference>
<protein>
    <submittedName>
        <fullName evidence="1">Post-transcriptional regulator</fullName>
    </submittedName>
</protein>
<name>A0ABY6Z6H7_9BACL</name>
<sequence>MNPLEATHIRPHAKELMDLCATKVEEFRLLGYDQVKLEEVWEFVCAKLPSDTHLHQLVEFILSMRVMDFMNYQTISAYKGSLS</sequence>
<gene>
    <name evidence="1" type="ORF">NZD86_08120</name>
</gene>
<evidence type="ECO:0000313" key="2">
    <source>
        <dbReference type="Proteomes" id="UP001164803"/>
    </source>
</evidence>
<dbReference type="EMBL" id="CP104064">
    <property type="protein sequence ID" value="WAH38432.1"/>
    <property type="molecule type" value="Genomic_DNA"/>
</dbReference>
<proteinExistence type="predicted"/>
<evidence type="ECO:0000313" key="1">
    <source>
        <dbReference type="EMBL" id="WAH38432.1"/>
    </source>
</evidence>
<organism evidence="1 2">
    <name type="scientific">Alicyclobacillus dauci</name>
    <dbReference type="NCBI Taxonomy" id="1475485"/>
    <lineage>
        <taxon>Bacteria</taxon>
        <taxon>Bacillati</taxon>
        <taxon>Bacillota</taxon>
        <taxon>Bacilli</taxon>
        <taxon>Bacillales</taxon>
        <taxon>Alicyclobacillaceae</taxon>
        <taxon>Alicyclobacillus</taxon>
    </lineage>
</organism>
<accession>A0ABY6Z6H7</accession>